<dbReference type="EMBL" id="GCES01006239">
    <property type="protein sequence ID" value="JAR80084.1"/>
    <property type="molecule type" value="Transcribed_RNA"/>
</dbReference>
<sequence length="144" mass="16292">MAENKGPTTNLTLYMTELLIANAGLRFTVEECLVILAIKEAISTVIQHEPVPVTKATPLSKDSVARRIQEMSTYIEEQRCAKLRGCPFSVQLDETTKADNNVLLMAYVRYVSRRNLVEDFHCGEYLTTDTRGETIFTALTKFLR</sequence>
<name>A0A146S278_FUNHE</name>
<evidence type="ECO:0000313" key="2">
    <source>
        <dbReference type="EMBL" id="JAR80084.1"/>
    </source>
</evidence>
<dbReference type="PANTHER" id="PTHR45913:SF22">
    <property type="entry name" value="SCAN BOX DOMAIN-CONTAINING PROTEIN"/>
    <property type="match status" value="1"/>
</dbReference>
<reference evidence="1" key="1">
    <citation type="submission" date="2015-01" db="EMBL/GenBank/DDBJ databases">
        <title>EvidentialGene: Evidence-directed Construction of Complete mRNA Transcriptomes without Genomes.</title>
        <authorList>
            <person name="Gilbert D.G."/>
        </authorList>
    </citation>
    <scope>NUCLEOTIDE SEQUENCE</scope>
</reference>
<proteinExistence type="predicted"/>
<protein>
    <submittedName>
        <fullName evidence="2">Family with sequence similarity 200, member A</fullName>
    </submittedName>
    <submittedName>
        <fullName evidence="1">SCAN domain-containing 3-like protein</fullName>
    </submittedName>
</protein>
<dbReference type="AlphaFoldDB" id="A0A146S278"/>
<evidence type="ECO:0000313" key="1">
    <source>
        <dbReference type="EMBL" id="JAQ74742.1"/>
    </source>
</evidence>
<accession>A0A146S278</accession>
<organism evidence="1">
    <name type="scientific">Fundulus heteroclitus</name>
    <name type="common">Killifish</name>
    <name type="synonym">Mummichog</name>
    <dbReference type="NCBI Taxonomy" id="8078"/>
    <lineage>
        <taxon>Eukaryota</taxon>
        <taxon>Metazoa</taxon>
        <taxon>Chordata</taxon>
        <taxon>Craniata</taxon>
        <taxon>Vertebrata</taxon>
        <taxon>Euteleostomi</taxon>
        <taxon>Actinopterygii</taxon>
        <taxon>Neopterygii</taxon>
        <taxon>Teleostei</taxon>
        <taxon>Neoteleostei</taxon>
        <taxon>Acanthomorphata</taxon>
        <taxon>Ovalentaria</taxon>
        <taxon>Atherinomorphae</taxon>
        <taxon>Cyprinodontiformes</taxon>
        <taxon>Fundulidae</taxon>
        <taxon>Fundulus</taxon>
    </lineage>
</organism>
<dbReference type="EMBL" id="GCES01111580">
    <property type="protein sequence ID" value="JAQ74742.1"/>
    <property type="molecule type" value="Transcribed_RNA"/>
</dbReference>
<dbReference type="PANTHER" id="PTHR45913">
    <property type="entry name" value="EPM2A-INTERACTING PROTEIN 1"/>
    <property type="match status" value="1"/>
</dbReference>